<comment type="caution">
    <text evidence="1">The sequence shown here is derived from an EMBL/GenBank/DDBJ whole genome shotgun (WGS) entry which is preliminary data.</text>
</comment>
<evidence type="ECO:0000313" key="1">
    <source>
        <dbReference type="EMBL" id="MDC4238936.1"/>
    </source>
</evidence>
<dbReference type="RefSeq" id="WP_008679829.1">
    <property type="nucleotide sequence ID" value="NZ_BAAACM010000002.1"/>
</dbReference>
<gene>
    <name evidence="1" type="ORF">NE398_01970</name>
</gene>
<reference evidence="1" key="1">
    <citation type="submission" date="2022-05" db="EMBL/GenBank/DDBJ databases">
        <title>Draft genome sequence of Clostridium tertium strain CP3 isolated from Peru.</title>
        <authorList>
            <person name="Hurtado R."/>
            <person name="Lima L."/>
            <person name="Sousa T."/>
            <person name="Jaiswal A.K."/>
            <person name="Tiwari S."/>
            <person name="Maturrano L."/>
            <person name="Brenig B."/>
            <person name="Azevedo V."/>
        </authorList>
    </citation>
    <scope>NUCLEOTIDE SEQUENCE</scope>
    <source>
        <strain evidence="1">CP3</strain>
    </source>
</reference>
<protein>
    <recommendedName>
        <fullName evidence="3">Lipoprotein</fullName>
    </recommendedName>
</protein>
<evidence type="ECO:0008006" key="3">
    <source>
        <dbReference type="Google" id="ProtNLM"/>
    </source>
</evidence>
<dbReference type="Proteomes" id="UP001141183">
    <property type="component" value="Unassembled WGS sequence"/>
</dbReference>
<organism evidence="1 2">
    <name type="scientific">Clostridium tertium</name>
    <dbReference type="NCBI Taxonomy" id="1559"/>
    <lineage>
        <taxon>Bacteria</taxon>
        <taxon>Bacillati</taxon>
        <taxon>Bacillota</taxon>
        <taxon>Clostridia</taxon>
        <taxon>Eubacteriales</taxon>
        <taxon>Clostridiaceae</taxon>
        <taxon>Clostridium</taxon>
    </lineage>
</organism>
<accession>A0A9X3XII7</accession>
<keyword evidence="2" id="KW-1185">Reference proteome</keyword>
<dbReference type="PROSITE" id="PS51257">
    <property type="entry name" value="PROKAR_LIPOPROTEIN"/>
    <property type="match status" value="1"/>
</dbReference>
<evidence type="ECO:0000313" key="2">
    <source>
        <dbReference type="Proteomes" id="UP001141183"/>
    </source>
</evidence>
<dbReference type="GeneID" id="93042151"/>
<sequence>MKKLNFLIIFLTFTTLLLIGCTKSQNEMVINPFNDISMDSVKKIEFRNFDVSSSKNEIGRSKIVIDESDIEKLGEYLKSIKATESNEKAKEAVLSIGLIDNTEKDKHFISSIIFCKNQIIIYKYNKERNSETVESVYKNTNSEIIKELSDMYNDMNYKEEFLYKK</sequence>
<proteinExistence type="predicted"/>
<dbReference type="AlphaFoldDB" id="A0A9X3XII7"/>
<name>A0A9X3XII7_9CLOT</name>
<dbReference type="EMBL" id="JAMRYU010000001">
    <property type="protein sequence ID" value="MDC4238936.1"/>
    <property type="molecule type" value="Genomic_DNA"/>
</dbReference>